<feature type="domain" description="Teneurin-like YD-shell" evidence="3">
    <location>
        <begin position="17"/>
        <end position="111"/>
    </location>
</feature>
<evidence type="ECO:0000256" key="2">
    <source>
        <dbReference type="SAM" id="MobiDB-lite"/>
    </source>
</evidence>
<evidence type="ECO:0000313" key="5">
    <source>
        <dbReference type="Proteomes" id="UP001611075"/>
    </source>
</evidence>
<accession>A0ABW7SMT1</accession>
<organism evidence="4 5">
    <name type="scientific">Micromonospora rubida</name>
    <dbReference type="NCBI Taxonomy" id="2697657"/>
    <lineage>
        <taxon>Bacteria</taxon>
        <taxon>Bacillati</taxon>
        <taxon>Actinomycetota</taxon>
        <taxon>Actinomycetes</taxon>
        <taxon>Micromonosporales</taxon>
        <taxon>Micromonosporaceae</taxon>
        <taxon>Micromonospora</taxon>
    </lineage>
</organism>
<evidence type="ECO:0000313" key="4">
    <source>
        <dbReference type="EMBL" id="MFI0793522.1"/>
    </source>
</evidence>
<name>A0ABW7SMT1_9ACTN</name>
<comment type="caution">
    <text evidence="4">The sequence shown here is derived from an EMBL/GenBank/DDBJ whole genome shotgun (WGS) entry which is preliminary data.</text>
</comment>
<dbReference type="EMBL" id="JBIRPU010000006">
    <property type="protein sequence ID" value="MFI0793522.1"/>
    <property type="molecule type" value="Genomic_DNA"/>
</dbReference>
<dbReference type="Proteomes" id="UP001611075">
    <property type="component" value="Unassembled WGS sequence"/>
</dbReference>
<dbReference type="Pfam" id="PF25023">
    <property type="entry name" value="TEN_YD-shell"/>
    <property type="match status" value="1"/>
</dbReference>
<dbReference type="NCBIfam" id="TIGR01643">
    <property type="entry name" value="YD_repeat_2x"/>
    <property type="match status" value="1"/>
</dbReference>
<dbReference type="InterPro" id="IPR006530">
    <property type="entry name" value="YD"/>
</dbReference>
<protein>
    <recommendedName>
        <fullName evidence="3">Teneurin-like YD-shell domain-containing protein</fullName>
    </recommendedName>
</protein>
<gene>
    <name evidence="4" type="ORF">ACH4OY_12635</name>
</gene>
<reference evidence="4 5" key="1">
    <citation type="submission" date="2024-10" db="EMBL/GenBank/DDBJ databases">
        <title>The Natural Products Discovery Center: Release of the First 8490 Sequenced Strains for Exploring Actinobacteria Biosynthetic Diversity.</title>
        <authorList>
            <person name="Kalkreuter E."/>
            <person name="Kautsar S.A."/>
            <person name="Yang D."/>
            <person name="Bader C.D."/>
            <person name="Teijaro C.N."/>
            <person name="Fluegel L."/>
            <person name="Davis C.M."/>
            <person name="Simpson J.R."/>
            <person name="Lauterbach L."/>
            <person name="Steele A.D."/>
            <person name="Gui C."/>
            <person name="Meng S."/>
            <person name="Li G."/>
            <person name="Viehrig K."/>
            <person name="Ye F."/>
            <person name="Su P."/>
            <person name="Kiefer A.F."/>
            <person name="Nichols A."/>
            <person name="Cepeda A.J."/>
            <person name="Yan W."/>
            <person name="Fan B."/>
            <person name="Jiang Y."/>
            <person name="Adhikari A."/>
            <person name="Zheng C.-J."/>
            <person name="Schuster L."/>
            <person name="Cowan T.M."/>
            <person name="Smanski M.J."/>
            <person name="Chevrette M.G."/>
            <person name="De Carvalho L.P.S."/>
            <person name="Shen B."/>
        </authorList>
    </citation>
    <scope>NUCLEOTIDE SEQUENCE [LARGE SCALE GENOMIC DNA]</scope>
    <source>
        <strain evidence="4 5">NPDC021253</strain>
    </source>
</reference>
<sequence>MFDYDDAGRLTSLSVPSGTNSIAYDDRGLPLTITGPTDSNSFAYNRDGNMASRTGAAGTISYTYDVAGRLKTTANPTTGINVAVAYNQTSQPAKITYGANNNARTLTYDPLHRLKTDTLKNSAGTVTLGSISYGYDNNGNETSKVTTGLAGSASNTYTYDLADRLMSDGPRRRRSRSRTPTTRPEAACPRA</sequence>
<feature type="region of interest" description="Disordered" evidence="2">
    <location>
        <begin position="163"/>
        <end position="191"/>
    </location>
</feature>
<dbReference type="InterPro" id="IPR056823">
    <property type="entry name" value="TEN-like_YD-shell"/>
</dbReference>
<proteinExistence type="predicted"/>
<evidence type="ECO:0000256" key="1">
    <source>
        <dbReference type="ARBA" id="ARBA00022737"/>
    </source>
</evidence>
<evidence type="ECO:0000259" key="3">
    <source>
        <dbReference type="Pfam" id="PF25023"/>
    </source>
</evidence>
<dbReference type="Gene3D" id="2.180.10.10">
    <property type="entry name" value="RHS repeat-associated core"/>
    <property type="match status" value="1"/>
</dbReference>
<dbReference type="RefSeq" id="WP_396679028.1">
    <property type="nucleotide sequence ID" value="NZ_JBIRPU010000006.1"/>
</dbReference>
<keyword evidence="5" id="KW-1185">Reference proteome</keyword>
<keyword evidence="1" id="KW-0677">Repeat</keyword>